<evidence type="ECO:0000313" key="2">
    <source>
        <dbReference type="EMBL" id="QCE14679.1"/>
    </source>
</evidence>
<dbReference type="Proteomes" id="UP000501690">
    <property type="component" value="Linkage Group LG11"/>
</dbReference>
<name>A0A4D6NQ70_VIGUN</name>
<feature type="compositionally biased region" description="Polar residues" evidence="1">
    <location>
        <begin position="155"/>
        <end position="171"/>
    </location>
</feature>
<evidence type="ECO:0000313" key="3">
    <source>
        <dbReference type="Proteomes" id="UP000501690"/>
    </source>
</evidence>
<proteinExistence type="predicted"/>
<dbReference type="AlphaFoldDB" id="A0A4D6NQ70"/>
<protein>
    <submittedName>
        <fullName evidence="2">Uncharacterized protein</fullName>
    </submittedName>
</protein>
<keyword evidence="3" id="KW-1185">Reference proteome</keyword>
<organism evidence="2 3">
    <name type="scientific">Vigna unguiculata</name>
    <name type="common">Cowpea</name>
    <dbReference type="NCBI Taxonomy" id="3917"/>
    <lineage>
        <taxon>Eukaryota</taxon>
        <taxon>Viridiplantae</taxon>
        <taxon>Streptophyta</taxon>
        <taxon>Embryophyta</taxon>
        <taxon>Tracheophyta</taxon>
        <taxon>Spermatophyta</taxon>
        <taxon>Magnoliopsida</taxon>
        <taxon>eudicotyledons</taxon>
        <taxon>Gunneridae</taxon>
        <taxon>Pentapetalae</taxon>
        <taxon>rosids</taxon>
        <taxon>fabids</taxon>
        <taxon>Fabales</taxon>
        <taxon>Fabaceae</taxon>
        <taxon>Papilionoideae</taxon>
        <taxon>50 kb inversion clade</taxon>
        <taxon>NPAAA clade</taxon>
        <taxon>indigoferoid/millettioid clade</taxon>
        <taxon>Phaseoleae</taxon>
        <taxon>Vigna</taxon>
    </lineage>
</organism>
<sequence>MLAPARESPSSSRRQPWKPSNQQLRLLRHGNAHGSGKHETTVLNTFNGRATVETQPPSLPSEFTPISTTTELRRVVFSMHPAATTMTTPRSRVCISPKQPQITSSPCISAHQHLQPRPFVRHHDNSGTRTHLHFSATAVESAPSAFLPPPRQPRNFRSTTHDSQTLMGKLP</sequence>
<evidence type="ECO:0000256" key="1">
    <source>
        <dbReference type="SAM" id="MobiDB-lite"/>
    </source>
</evidence>
<feature type="region of interest" description="Disordered" evidence="1">
    <location>
        <begin position="1"/>
        <end position="23"/>
    </location>
</feature>
<feature type="compositionally biased region" description="Low complexity" evidence="1">
    <location>
        <begin position="1"/>
        <end position="14"/>
    </location>
</feature>
<accession>A0A4D6NQ70</accession>
<reference evidence="2 3" key="1">
    <citation type="submission" date="2019-04" db="EMBL/GenBank/DDBJ databases">
        <title>An improved genome assembly and genetic linkage map for asparagus bean, Vigna unguiculata ssp. sesquipedialis.</title>
        <authorList>
            <person name="Xia Q."/>
            <person name="Zhang R."/>
            <person name="Dong Y."/>
        </authorList>
    </citation>
    <scope>NUCLEOTIDE SEQUENCE [LARGE SCALE GENOMIC DNA]</scope>
    <source>
        <tissue evidence="2">Leaf</tissue>
    </source>
</reference>
<dbReference type="EMBL" id="CP039355">
    <property type="protein sequence ID" value="QCE14679.1"/>
    <property type="molecule type" value="Genomic_DNA"/>
</dbReference>
<gene>
    <name evidence="2" type="ORF">DEO72_LG11g1683</name>
</gene>
<feature type="region of interest" description="Disordered" evidence="1">
    <location>
        <begin position="139"/>
        <end position="171"/>
    </location>
</feature>